<dbReference type="PROSITE" id="PS51257">
    <property type="entry name" value="PROKAR_LIPOPROTEIN"/>
    <property type="match status" value="1"/>
</dbReference>
<reference evidence="4" key="1">
    <citation type="journal article" date="2021" name="PeerJ">
        <title>Extensive microbial diversity within the chicken gut microbiome revealed by metagenomics and culture.</title>
        <authorList>
            <person name="Gilroy R."/>
            <person name="Ravi A."/>
            <person name="Getino M."/>
            <person name="Pursley I."/>
            <person name="Horton D.L."/>
            <person name="Alikhan N.F."/>
            <person name="Baker D."/>
            <person name="Gharbi K."/>
            <person name="Hall N."/>
            <person name="Watson M."/>
            <person name="Adriaenssens E.M."/>
            <person name="Foster-Nyarko E."/>
            <person name="Jarju S."/>
            <person name="Secka A."/>
            <person name="Antonio M."/>
            <person name="Oren A."/>
            <person name="Chaudhuri R.R."/>
            <person name="La Ragione R."/>
            <person name="Hildebrand F."/>
            <person name="Pallen M.J."/>
        </authorList>
    </citation>
    <scope>NUCLEOTIDE SEQUENCE</scope>
    <source>
        <strain evidence="4">ChiBcolR7-4860</strain>
    </source>
</reference>
<dbReference type="EMBL" id="DYUX01000010">
    <property type="protein sequence ID" value="HJG41297.1"/>
    <property type="molecule type" value="Genomic_DNA"/>
</dbReference>
<dbReference type="AlphaFoldDB" id="A0A921LUT3"/>
<dbReference type="Pfam" id="PF20234">
    <property type="entry name" value="DUF6591"/>
    <property type="match status" value="1"/>
</dbReference>
<feature type="compositionally biased region" description="Acidic residues" evidence="1">
    <location>
        <begin position="43"/>
        <end position="59"/>
    </location>
</feature>
<reference evidence="4" key="2">
    <citation type="submission" date="2021-09" db="EMBL/GenBank/DDBJ databases">
        <authorList>
            <person name="Gilroy R."/>
        </authorList>
    </citation>
    <scope>NUCLEOTIDE SEQUENCE</scope>
    <source>
        <strain evidence="4">ChiBcolR7-4860</strain>
    </source>
</reference>
<dbReference type="RefSeq" id="WP_278710913.1">
    <property type="nucleotide sequence ID" value="NZ_DYUX01000010.1"/>
</dbReference>
<feature type="domain" description="DUF6591" evidence="3">
    <location>
        <begin position="29"/>
        <end position="153"/>
    </location>
</feature>
<keyword evidence="2" id="KW-0732">Signal</keyword>
<feature type="chain" id="PRO_5038423894" description="DUF6591 domain-containing protein" evidence="2">
    <location>
        <begin position="20"/>
        <end position="155"/>
    </location>
</feature>
<comment type="caution">
    <text evidence="4">The sequence shown here is derived from an EMBL/GenBank/DDBJ whole genome shotgun (WGS) entry which is preliminary data.</text>
</comment>
<dbReference type="InterPro" id="IPR046526">
    <property type="entry name" value="DUF6591"/>
</dbReference>
<evidence type="ECO:0000256" key="2">
    <source>
        <dbReference type="SAM" id="SignalP"/>
    </source>
</evidence>
<gene>
    <name evidence="4" type="ORF">K8U73_02765</name>
</gene>
<dbReference type="Proteomes" id="UP000786560">
    <property type="component" value="Unassembled WGS sequence"/>
</dbReference>
<feature type="signal peptide" evidence="2">
    <location>
        <begin position="1"/>
        <end position="19"/>
    </location>
</feature>
<sequence length="155" mass="17318">MKKPLAGMLAIITALSLTACGTAESDDADKPDESTTTSQTQTTEEDAATTAEEPVEEEPAPVPEPAQSDTGSDFKAYMDSYEAFMNEYVDFMQKYKDGGQPVSMLADYMDMLQKQQEMTNDFNNYDQSQLSDEELQYYLEVQNRVNQKLLSVATM</sequence>
<organism evidence="4 5">
    <name type="scientific">Bifidobacterium pullorum subsp. gallinarum</name>
    <dbReference type="NCBI Taxonomy" id="78344"/>
    <lineage>
        <taxon>Bacteria</taxon>
        <taxon>Bacillati</taxon>
        <taxon>Actinomycetota</taxon>
        <taxon>Actinomycetes</taxon>
        <taxon>Bifidobacteriales</taxon>
        <taxon>Bifidobacteriaceae</taxon>
        <taxon>Bifidobacterium</taxon>
    </lineage>
</organism>
<evidence type="ECO:0000313" key="4">
    <source>
        <dbReference type="EMBL" id="HJG41297.1"/>
    </source>
</evidence>
<evidence type="ECO:0000259" key="3">
    <source>
        <dbReference type="Pfam" id="PF20234"/>
    </source>
</evidence>
<proteinExistence type="predicted"/>
<evidence type="ECO:0000313" key="5">
    <source>
        <dbReference type="Proteomes" id="UP000786560"/>
    </source>
</evidence>
<accession>A0A921LUT3</accession>
<feature type="region of interest" description="Disordered" evidence="1">
    <location>
        <begin position="23"/>
        <end position="74"/>
    </location>
</feature>
<evidence type="ECO:0000256" key="1">
    <source>
        <dbReference type="SAM" id="MobiDB-lite"/>
    </source>
</evidence>
<name>A0A921LUT3_9BIFI</name>
<protein>
    <recommendedName>
        <fullName evidence="3">DUF6591 domain-containing protein</fullName>
    </recommendedName>
</protein>